<evidence type="ECO:0000313" key="14">
    <source>
        <dbReference type="Proteomes" id="UP001164909"/>
    </source>
</evidence>
<dbReference type="PANTHER" id="PTHR32315:SF4">
    <property type="entry name" value="URACIL PHOSPHORIBOSYLTRANSFERASE, CHLOROPLASTIC"/>
    <property type="match status" value="1"/>
</dbReference>
<feature type="binding site" evidence="11">
    <location>
        <position position="83"/>
    </location>
    <ligand>
        <name>5-phospho-alpha-D-ribose 1-diphosphate</name>
        <dbReference type="ChEBI" id="CHEBI:58017"/>
    </ligand>
</feature>
<dbReference type="InterPro" id="IPR050054">
    <property type="entry name" value="UPRTase/APRTase"/>
</dbReference>
<dbReference type="HAMAP" id="MF_01218_B">
    <property type="entry name" value="Upp_B"/>
    <property type="match status" value="1"/>
</dbReference>
<gene>
    <name evidence="11 13" type="primary">upp</name>
    <name evidence="13" type="ORF">OTK00_002032</name>
</gene>
<dbReference type="Gene3D" id="3.40.50.2020">
    <property type="match status" value="1"/>
</dbReference>
<keyword evidence="8 11" id="KW-0460">Magnesium</keyword>
<dbReference type="InterPro" id="IPR029057">
    <property type="entry name" value="PRTase-like"/>
</dbReference>
<comment type="similarity">
    <text evidence="2 11">Belongs to the UPRTase family.</text>
</comment>
<keyword evidence="6 11" id="KW-0808">Transferase</keyword>
<feature type="binding site" evidence="11">
    <location>
        <position position="108"/>
    </location>
    <ligand>
        <name>5-phospho-alpha-D-ribose 1-diphosphate</name>
        <dbReference type="ChEBI" id="CHEBI:58017"/>
    </ligand>
</feature>
<evidence type="ECO:0000256" key="5">
    <source>
        <dbReference type="ARBA" id="ARBA00022676"/>
    </source>
</evidence>
<evidence type="ECO:0000256" key="2">
    <source>
        <dbReference type="ARBA" id="ARBA00009516"/>
    </source>
</evidence>
<dbReference type="CDD" id="cd06223">
    <property type="entry name" value="PRTases_typeI"/>
    <property type="match status" value="1"/>
</dbReference>
<dbReference type="Pfam" id="PF14681">
    <property type="entry name" value="UPRTase"/>
    <property type="match status" value="1"/>
</dbReference>
<dbReference type="PANTHER" id="PTHR32315">
    <property type="entry name" value="ADENINE PHOSPHORIBOSYLTRANSFERASE"/>
    <property type="match status" value="1"/>
</dbReference>
<feature type="binding site" evidence="11">
    <location>
        <begin position="135"/>
        <end position="143"/>
    </location>
    <ligand>
        <name>5-phospho-alpha-D-ribose 1-diphosphate</name>
        <dbReference type="ChEBI" id="CHEBI:58017"/>
    </ligand>
</feature>
<organism evidence="13 14">
    <name type="scientific">Caldicellulosiruptor morganii</name>
    <dbReference type="NCBI Taxonomy" id="1387555"/>
    <lineage>
        <taxon>Bacteria</taxon>
        <taxon>Bacillati</taxon>
        <taxon>Bacillota</taxon>
        <taxon>Bacillota incertae sedis</taxon>
        <taxon>Caldicellulosiruptorales</taxon>
        <taxon>Caldicellulosiruptoraceae</taxon>
        <taxon>Caldicellulosiruptor</taxon>
    </lineage>
</organism>
<evidence type="ECO:0000256" key="4">
    <source>
        <dbReference type="ARBA" id="ARBA00022533"/>
    </source>
</evidence>
<dbReference type="RefSeq" id="WP_045168927.1">
    <property type="nucleotide sequence ID" value="NZ_CP113865.1"/>
</dbReference>
<dbReference type="NCBIfam" id="TIGR01091">
    <property type="entry name" value="upp"/>
    <property type="match status" value="1"/>
</dbReference>
<name>A0ABY7BM91_9FIRM</name>
<protein>
    <recommendedName>
        <fullName evidence="3 11">Uracil phosphoribosyltransferase</fullName>
        <ecNumber evidence="3 11">2.4.2.9</ecNumber>
    </recommendedName>
    <alternativeName>
        <fullName evidence="10 11">UMP pyrophosphorylase</fullName>
    </alternativeName>
    <alternativeName>
        <fullName evidence="11">UPRTase</fullName>
    </alternativeName>
</protein>
<evidence type="ECO:0000256" key="3">
    <source>
        <dbReference type="ARBA" id="ARBA00011894"/>
    </source>
</evidence>
<keyword evidence="9 11" id="KW-0342">GTP-binding</keyword>
<feature type="domain" description="Phosphoribosyltransferase" evidence="12">
    <location>
        <begin position="10"/>
        <end position="212"/>
    </location>
</feature>
<evidence type="ECO:0000259" key="12">
    <source>
        <dbReference type="Pfam" id="PF14681"/>
    </source>
</evidence>
<feature type="binding site" evidence="11">
    <location>
        <begin position="203"/>
        <end position="205"/>
    </location>
    <ligand>
        <name>uracil</name>
        <dbReference type="ChEBI" id="CHEBI:17568"/>
    </ligand>
</feature>
<comment type="function">
    <text evidence="11">Catalyzes the conversion of uracil and 5-phospho-alpha-D-ribose 1-diphosphate (PRPP) to UMP and diphosphate.</text>
</comment>
<evidence type="ECO:0000256" key="1">
    <source>
        <dbReference type="ARBA" id="ARBA00005180"/>
    </source>
</evidence>
<dbReference type="EMBL" id="CP113865">
    <property type="protein sequence ID" value="WAM33523.1"/>
    <property type="molecule type" value="Genomic_DNA"/>
</dbReference>
<evidence type="ECO:0000256" key="8">
    <source>
        <dbReference type="ARBA" id="ARBA00022842"/>
    </source>
</evidence>
<sequence>MIEYKKNVYVFDHPLIQHKLTLIRDKNTGSKEFRELVEEIAMLMAYEVTRNLPLKEVEIETPVGVAKCRVISGRKLAVVPILRAGLGMVDGLLKLIPAAKVGHIGLYRDPQTLKPVEYYCKLPQDVHERDIIVLDPMLATGGSAVAAFDYIKRYNPLSLKLMCLIAAPEGIERLTSAHPDVEVYCAAVDEKLNDHGYIVPGLGDAGDRLFGTK</sequence>
<keyword evidence="7 11" id="KW-0547">Nucleotide-binding</keyword>
<reference evidence="13" key="1">
    <citation type="submission" date="2022-12" db="EMBL/GenBank/DDBJ databases">
        <authorList>
            <person name="Bing R.G."/>
            <person name="Willard D.J."/>
            <person name="Manesh M.J.H."/>
            <person name="Laemthong T."/>
            <person name="Crosby J.R."/>
            <person name="Kelly R.M."/>
        </authorList>
    </citation>
    <scope>NUCLEOTIDE SEQUENCE</scope>
    <source>
        <strain evidence="13">DSM 8990</strain>
    </source>
</reference>
<comment type="pathway">
    <text evidence="1 11">Pyrimidine metabolism; UMP biosynthesis via salvage pathway; UMP from uracil: step 1/1.</text>
</comment>
<dbReference type="InterPro" id="IPR000836">
    <property type="entry name" value="PRTase_dom"/>
</dbReference>
<evidence type="ECO:0000313" key="13">
    <source>
        <dbReference type="EMBL" id="WAM33523.1"/>
    </source>
</evidence>
<feature type="binding site" evidence="11">
    <location>
        <position position="204"/>
    </location>
    <ligand>
        <name>5-phospho-alpha-D-ribose 1-diphosphate</name>
        <dbReference type="ChEBI" id="CHEBI:58017"/>
    </ligand>
</feature>
<evidence type="ECO:0000256" key="6">
    <source>
        <dbReference type="ARBA" id="ARBA00022679"/>
    </source>
</evidence>
<evidence type="ECO:0000256" key="10">
    <source>
        <dbReference type="ARBA" id="ARBA00031082"/>
    </source>
</evidence>
<keyword evidence="4 11" id="KW-0021">Allosteric enzyme</keyword>
<dbReference type="SUPFAM" id="SSF53271">
    <property type="entry name" value="PRTase-like"/>
    <property type="match status" value="1"/>
</dbReference>
<comment type="cofactor">
    <cofactor evidence="11">
        <name>Mg(2+)</name>
        <dbReference type="ChEBI" id="CHEBI:18420"/>
    </cofactor>
    <text evidence="11">Binds 1 Mg(2+) ion per subunit. The magnesium is bound as Mg-PRPP.</text>
</comment>
<keyword evidence="14" id="KW-1185">Reference proteome</keyword>
<accession>A0ABY7BM91</accession>
<dbReference type="GO" id="GO:0004845">
    <property type="term" value="F:uracil phosphoribosyltransferase activity"/>
    <property type="evidence" value="ECO:0007669"/>
    <property type="project" value="UniProtKB-EC"/>
</dbReference>
<dbReference type="Proteomes" id="UP001164909">
    <property type="component" value="Chromosome"/>
</dbReference>
<dbReference type="EC" id="2.4.2.9" evidence="3 11"/>
<feature type="binding site" evidence="11">
    <location>
        <position position="198"/>
    </location>
    <ligand>
        <name>uracil</name>
        <dbReference type="ChEBI" id="CHEBI:17568"/>
    </ligand>
</feature>
<evidence type="ECO:0000256" key="9">
    <source>
        <dbReference type="ARBA" id="ARBA00023134"/>
    </source>
</evidence>
<dbReference type="InterPro" id="IPR005765">
    <property type="entry name" value="UPRT"/>
</dbReference>
<comment type="catalytic activity">
    <reaction evidence="11">
        <text>UMP + diphosphate = 5-phospho-alpha-D-ribose 1-diphosphate + uracil</text>
        <dbReference type="Rhea" id="RHEA:13017"/>
        <dbReference type="ChEBI" id="CHEBI:17568"/>
        <dbReference type="ChEBI" id="CHEBI:33019"/>
        <dbReference type="ChEBI" id="CHEBI:57865"/>
        <dbReference type="ChEBI" id="CHEBI:58017"/>
        <dbReference type="EC" id="2.4.2.9"/>
    </reaction>
</comment>
<proteinExistence type="inferred from homology"/>
<dbReference type="InterPro" id="IPR034332">
    <property type="entry name" value="Upp_B"/>
</dbReference>
<dbReference type="NCBIfam" id="NF001097">
    <property type="entry name" value="PRK00129.1"/>
    <property type="match status" value="1"/>
</dbReference>
<comment type="activity regulation">
    <text evidence="11">Allosterically activated by GTP.</text>
</comment>
<keyword evidence="5 11" id="KW-0328">Glycosyltransferase</keyword>
<evidence type="ECO:0000256" key="7">
    <source>
        <dbReference type="ARBA" id="ARBA00022741"/>
    </source>
</evidence>
<evidence type="ECO:0000256" key="11">
    <source>
        <dbReference type="HAMAP-Rule" id="MF_01218"/>
    </source>
</evidence>